<dbReference type="EMBL" id="BSXT01000193">
    <property type="protein sequence ID" value="GMF20304.1"/>
    <property type="molecule type" value="Genomic_DNA"/>
</dbReference>
<evidence type="ECO:0000256" key="1">
    <source>
        <dbReference type="ARBA" id="ARBA00008645"/>
    </source>
</evidence>
<protein>
    <submittedName>
        <fullName evidence="2">Unnamed protein product</fullName>
    </submittedName>
</protein>
<sequence>MLDLFTQLDWAVNVYTMDHRGTGRSTLLDCVAAQSVTTGSPRGQDFDPAEVPACAQALENEYGNLASFSTTSAATDLVNFISKFTNGATTIVYGTSYGTTLVERMMHLDPPEVITGYVLDGIATTSGAPADKFEYFSTGDIAFGEVGGRFMALCSQDRTCSRHFKKPNTLPTTLRRLLADFDKNPNSTCASLMTTGKGMENLSPSHALSYTLGSMLMDSEVRKLIPPMVYRLKRCQTMDVNVLSQFITSFNGFSDEFGEDMAFYSPILYYLIVFSEGWERPQPSMMEMERRVKNSLISWSTALLVPLYCAFSKEKSKACNKFNYGNYEANGIIYERDEYWNKTAKIPSQASVLLLSSKLDAQTAHKYAEYLLETLDGDNKELITFSTLVHGVTSSTPLDSSKGWTPTCGIKILASYIGNKGKLKGLDKSCMDEIPSFNMTLSSDYQSYFGTDDVYDGALSASPSLQ</sequence>
<dbReference type="Proteomes" id="UP001165121">
    <property type="component" value="Unassembled WGS sequence"/>
</dbReference>
<organism evidence="2 3">
    <name type="scientific">Phytophthora fragariaefolia</name>
    <dbReference type="NCBI Taxonomy" id="1490495"/>
    <lineage>
        <taxon>Eukaryota</taxon>
        <taxon>Sar</taxon>
        <taxon>Stramenopiles</taxon>
        <taxon>Oomycota</taxon>
        <taxon>Peronosporomycetes</taxon>
        <taxon>Peronosporales</taxon>
        <taxon>Peronosporaceae</taxon>
        <taxon>Phytophthora</taxon>
    </lineage>
</organism>
<gene>
    <name evidence="2" type="ORF">Pfra01_000237100</name>
</gene>
<evidence type="ECO:0000313" key="3">
    <source>
        <dbReference type="Proteomes" id="UP001165121"/>
    </source>
</evidence>
<dbReference type="PANTHER" id="PTHR43039">
    <property type="entry name" value="ESTERASE-RELATED"/>
    <property type="match status" value="1"/>
</dbReference>
<dbReference type="InterPro" id="IPR029058">
    <property type="entry name" value="AB_hydrolase_fold"/>
</dbReference>
<comment type="caution">
    <text evidence="2">The sequence shown here is derived from an EMBL/GenBank/DDBJ whole genome shotgun (WGS) entry which is preliminary data.</text>
</comment>
<comment type="similarity">
    <text evidence="1">Belongs to the AB hydrolase superfamily.</text>
</comment>
<keyword evidence="3" id="KW-1185">Reference proteome</keyword>
<evidence type="ECO:0000313" key="2">
    <source>
        <dbReference type="EMBL" id="GMF20304.1"/>
    </source>
</evidence>
<dbReference type="OrthoDB" id="425534at2759"/>
<reference evidence="2" key="1">
    <citation type="submission" date="2023-04" db="EMBL/GenBank/DDBJ databases">
        <title>Phytophthora fragariaefolia NBRC 109709.</title>
        <authorList>
            <person name="Ichikawa N."/>
            <person name="Sato H."/>
            <person name="Tonouchi N."/>
        </authorList>
    </citation>
    <scope>NUCLEOTIDE SEQUENCE</scope>
    <source>
        <strain evidence="2">NBRC 109709</strain>
    </source>
</reference>
<proteinExistence type="inferred from homology"/>
<name>A0A9W6TTK6_9STRA</name>
<accession>A0A9W6TTK6</accession>
<dbReference type="SUPFAM" id="SSF53474">
    <property type="entry name" value="alpha/beta-Hydrolases"/>
    <property type="match status" value="2"/>
</dbReference>
<dbReference type="AlphaFoldDB" id="A0A9W6TTK6"/>
<dbReference type="Gene3D" id="3.40.50.1820">
    <property type="entry name" value="alpha/beta hydrolase"/>
    <property type="match status" value="1"/>
</dbReference>